<evidence type="ECO:0000256" key="2">
    <source>
        <dbReference type="ARBA" id="ARBA00022448"/>
    </source>
</evidence>
<keyword evidence="3" id="KW-1003">Cell membrane</keyword>
<dbReference type="PANTHER" id="PTHR43820">
    <property type="entry name" value="HIGH-AFFINITY BRANCHED-CHAIN AMINO ACID TRANSPORT ATP-BINDING PROTEIN LIVF"/>
    <property type="match status" value="1"/>
</dbReference>
<evidence type="ECO:0000313" key="9">
    <source>
        <dbReference type="Proteomes" id="UP000282741"/>
    </source>
</evidence>
<sequence>MARPGRCWIIPTWCGPIWETTVSLLEIDGLHVSYGDTRVLFGVDITLEQGEVVAIVGANGAGKTTLMRAIAMLQPADSGSVRLDGRDLTGTATHDAVARGLVYVPEGRRLFPRLSVKTNLELGAFTPHARAGRERMLQTVYELFPVLKARASQLAGTMSGGEQQMCAIGRGLMAQPRVLMIDEVSLGLAPVVVSKVYEAIARIRALGTSVLLVEQNVRQAIKACDRGYVIKQGRVVLAGSRDELNDNPEVRRAYLGI</sequence>
<dbReference type="Proteomes" id="UP000282741">
    <property type="component" value="Chromosome"/>
</dbReference>
<dbReference type="Pfam" id="PF00005">
    <property type="entry name" value="ABC_tran"/>
    <property type="match status" value="1"/>
</dbReference>
<protein>
    <submittedName>
        <fullName evidence="8">ABC transporter ATP-binding protein</fullName>
    </submittedName>
</protein>
<dbReference type="InterPro" id="IPR052156">
    <property type="entry name" value="BCAA_Transport_ATP-bd_LivF"/>
</dbReference>
<proteinExistence type="inferred from homology"/>
<dbReference type="Gene3D" id="3.40.50.300">
    <property type="entry name" value="P-loop containing nucleotide triphosphate hydrolases"/>
    <property type="match status" value="1"/>
</dbReference>
<dbReference type="GO" id="GO:0015807">
    <property type="term" value="P:L-amino acid transport"/>
    <property type="evidence" value="ECO:0007669"/>
    <property type="project" value="TreeGrafter"/>
</dbReference>
<feature type="domain" description="ABC transporter" evidence="7">
    <location>
        <begin position="25"/>
        <end position="257"/>
    </location>
</feature>
<dbReference type="GO" id="GO:0015658">
    <property type="term" value="F:branched-chain amino acid transmembrane transporter activity"/>
    <property type="evidence" value="ECO:0007669"/>
    <property type="project" value="TreeGrafter"/>
</dbReference>
<accession>A0AAN1RTU1</accession>
<dbReference type="GO" id="GO:0016887">
    <property type="term" value="F:ATP hydrolysis activity"/>
    <property type="evidence" value="ECO:0007669"/>
    <property type="project" value="InterPro"/>
</dbReference>
<keyword evidence="3" id="KW-0472">Membrane</keyword>
<keyword evidence="5 8" id="KW-0067">ATP-binding</keyword>
<reference evidence="9" key="1">
    <citation type="submission" date="2017-10" db="EMBL/GenBank/DDBJ databases">
        <title>Whole genome sequencing of various Bordetella species.</title>
        <authorList>
            <person name="Weigand M.R."/>
            <person name="Loparev V."/>
            <person name="Peng Y."/>
            <person name="Bowden K.E."/>
            <person name="Tondella M.L."/>
            <person name="Williams M.M."/>
        </authorList>
    </citation>
    <scope>NUCLEOTIDE SEQUENCE [LARGE SCALE GENOMIC DNA]</scope>
    <source>
        <strain evidence="9">H720</strain>
    </source>
</reference>
<evidence type="ECO:0000256" key="6">
    <source>
        <dbReference type="ARBA" id="ARBA00022970"/>
    </source>
</evidence>
<keyword evidence="4" id="KW-0547">Nucleotide-binding</keyword>
<keyword evidence="6" id="KW-0029">Amino-acid transport</keyword>
<dbReference type="PANTHER" id="PTHR43820:SF4">
    <property type="entry name" value="HIGH-AFFINITY BRANCHED-CHAIN AMINO ACID TRANSPORT ATP-BINDING PROTEIN LIVF"/>
    <property type="match status" value="1"/>
</dbReference>
<organism evidence="8 9">
    <name type="scientific">Bordetella hinzii</name>
    <dbReference type="NCBI Taxonomy" id="103855"/>
    <lineage>
        <taxon>Bacteria</taxon>
        <taxon>Pseudomonadati</taxon>
        <taxon>Pseudomonadota</taxon>
        <taxon>Betaproteobacteria</taxon>
        <taxon>Burkholderiales</taxon>
        <taxon>Alcaligenaceae</taxon>
        <taxon>Bordetella</taxon>
    </lineage>
</organism>
<dbReference type="GO" id="GO:0005524">
    <property type="term" value="F:ATP binding"/>
    <property type="evidence" value="ECO:0007669"/>
    <property type="project" value="UniProtKB-KW"/>
</dbReference>
<dbReference type="InterPro" id="IPR003593">
    <property type="entry name" value="AAA+_ATPase"/>
</dbReference>
<dbReference type="PROSITE" id="PS50893">
    <property type="entry name" value="ABC_TRANSPORTER_2"/>
    <property type="match status" value="1"/>
</dbReference>
<evidence type="ECO:0000313" key="8">
    <source>
        <dbReference type="EMBL" id="AZW15996.1"/>
    </source>
</evidence>
<gene>
    <name evidence="8" type="primary">livF</name>
    <name evidence="8" type="ORF">CS347_03945</name>
</gene>
<comment type="similarity">
    <text evidence="1">Belongs to the ABC transporter superfamily.</text>
</comment>
<dbReference type="AlphaFoldDB" id="A0AAN1RTU1"/>
<dbReference type="EMBL" id="CP024172">
    <property type="protein sequence ID" value="AZW15996.1"/>
    <property type="molecule type" value="Genomic_DNA"/>
</dbReference>
<evidence type="ECO:0000259" key="7">
    <source>
        <dbReference type="PROSITE" id="PS50893"/>
    </source>
</evidence>
<evidence type="ECO:0000256" key="4">
    <source>
        <dbReference type="ARBA" id="ARBA00022741"/>
    </source>
</evidence>
<name>A0AAN1RTU1_9BORD</name>
<dbReference type="InterPro" id="IPR003439">
    <property type="entry name" value="ABC_transporter-like_ATP-bd"/>
</dbReference>
<dbReference type="CDD" id="cd03224">
    <property type="entry name" value="ABC_TM1139_LivF_branched"/>
    <property type="match status" value="1"/>
</dbReference>
<keyword evidence="2" id="KW-0813">Transport</keyword>
<evidence type="ECO:0000256" key="5">
    <source>
        <dbReference type="ARBA" id="ARBA00022840"/>
    </source>
</evidence>
<dbReference type="SMART" id="SM00382">
    <property type="entry name" value="AAA"/>
    <property type="match status" value="1"/>
</dbReference>
<dbReference type="InterPro" id="IPR027417">
    <property type="entry name" value="P-loop_NTPase"/>
</dbReference>
<evidence type="ECO:0000256" key="3">
    <source>
        <dbReference type="ARBA" id="ARBA00022475"/>
    </source>
</evidence>
<dbReference type="SUPFAM" id="SSF52540">
    <property type="entry name" value="P-loop containing nucleoside triphosphate hydrolases"/>
    <property type="match status" value="1"/>
</dbReference>
<evidence type="ECO:0000256" key="1">
    <source>
        <dbReference type="ARBA" id="ARBA00005417"/>
    </source>
</evidence>